<dbReference type="InterPro" id="IPR038765">
    <property type="entry name" value="Papain-like_cys_pep_sf"/>
</dbReference>
<name>A0A511Y8R3_9FLAO</name>
<reference evidence="2 3" key="1">
    <citation type="submission" date="2019-07" db="EMBL/GenBank/DDBJ databases">
        <title>Whole genome shotgun sequence of Chryseobacterium lathyri NBRC 105250.</title>
        <authorList>
            <person name="Hosoyama A."/>
            <person name="Uohara A."/>
            <person name="Ohji S."/>
            <person name="Ichikawa N."/>
        </authorList>
    </citation>
    <scope>NUCLEOTIDE SEQUENCE [LARGE SCALE GENOMIC DNA]</scope>
    <source>
        <strain evidence="2 3">NBRC 105250</strain>
    </source>
</reference>
<evidence type="ECO:0000259" key="1">
    <source>
        <dbReference type="Pfam" id="PF05257"/>
    </source>
</evidence>
<sequence length="154" mass="17086">MHIMKLSIKALEVAVSQLGKQESPPGSNWGEPVKTYLSSVGITFPAPWCMAFVYWCYELASNQLNLNNTAIKTGGVLAAWNKVTQNIKSSTPQIGSVFIMDFGKGQGHTGLVENFDNQFIYTIEGNTNDTGSREGFKVSRRKRPRSTIKGYLNY</sequence>
<gene>
    <name evidence="2" type="ORF">CLA01_16540</name>
</gene>
<protein>
    <recommendedName>
        <fullName evidence="1">Peptidase C51 domain-containing protein</fullName>
    </recommendedName>
</protein>
<dbReference type="Pfam" id="PF05257">
    <property type="entry name" value="CHAP"/>
    <property type="match status" value="1"/>
</dbReference>
<dbReference type="AlphaFoldDB" id="A0A511Y8R3"/>
<dbReference type="Gene3D" id="3.90.1720.10">
    <property type="entry name" value="endopeptidase domain like (from Nostoc punctiforme)"/>
    <property type="match status" value="1"/>
</dbReference>
<accession>A0A511Y8R3</accession>
<dbReference type="InterPro" id="IPR007921">
    <property type="entry name" value="CHAP_dom"/>
</dbReference>
<evidence type="ECO:0000313" key="2">
    <source>
        <dbReference type="EMBL" id="GEN71582.1"/>
    </source>
</evidence>
<proteinExistence type="predicted"/>
<organism evidence="2 3">
    <name type="scientific">Chryseobacterium lathyri</name>
    <dbReference type="NCBI Taxonomy" id="395933"/>
    <lineage>
        <taxon>Bacteria</taxon>
        <taxon>Pseudomonadati</taxon>
        <taxon>Bacteroidota</taxon>
        <taxon>Flavobacteriia</taxon>
        <taxon>Flavobacteriales</taxon>
        <taxon>Weeksellaceae</taxon>
        <taxon>Chryseobacterium group</taxon>
        <taxon>Chryseobacterium</taxon>
    </lineage>
</organism>
<dbReference type="Proteomes" id="UP000321150">
    <property type="component" value="Unassembled WGS sequence"/>
</dbReference>
<dbReference type="SUPFAM" id="SSF54001">
    <property type="entry name" value="Cysteine proteinases"/>
    <property type="match status" value="1"/>
</dbReference>
<feature type="domain" description="Peptidase C51" evidence="1">
    <location>
        <begin position="46"/>
        <end position="126"/>
    </location>
</feature>
<evidence type="ECO:0000313" key="3">
    <source>
        <dbReference type="Proteomes" id="UP000321150"/>
    </source>
</evidence>
<comment type="caution">
    <text evidence="2">The sequence shown here is derived from an EMBL/GenBank/DDBJ whole genome shotgun (WGS) entry which is preliminary data.</text>
</comment>
<dbReference type="EMBL" id="BJYI01000005">
    <property type="protein sequence ID" value="GEN71582.1"/>
    <property type="molecule type" value="Genomic_DNA"/>
</dbReference>